<dbReference type="PANTHER" id="PTHR43290:SF2">
    <property type="entry name" value="MEVALONATE KINASE"/>
    <property type="match status" value="1"/>
</dbReference>
<evidence type="ECO:0000256" key="3">
    <source>
        <dbReference type="ARBA" id="ARBA00029438"/>
    </source>
</evidence>
<dbReference type="PRINTS" id="PR00959">
    <property type="entry name" value="MEVGALKINASE"/>
</dbReference>
<dbReference type="InterPro" id="IPR014721">
    <property type="entry name" value="Ribsml_uS5_D2-typ_fold_subgr"/>
</dbReference>
<evidence type="ECO:0000256" key="2">
    <source>
        <dbReference type="ARBA" id="ARBA00022777"/>
    </source>
</evidence>
<dbReference type="GO" id="GO:0019287">
    <property type="term" value="P:isopentenyl diphosphate biosynthetic process, mevalonate pathway"/>
    <property type="evidence" value="ECO:0007669"/>
    <property type="project" value="UniProtKB-UniPathway"/>
</dbReference>
<feature type="non-terminal residue" evidence="5">
    <location>
        <position position="239"/>
    </location>
</feature>
<evidence type="ECO:0000256" key="1">
    <source>
        <dbReference type="ARBA" id="ARBA00022679"/>
    </source>
</evidence>
<evidence type="ECO:0000313" key="5">
    <source>
        <dbReference type="EMBL" id="RDI58950.1"/>
    </source>
</evidence>
<dbReference type="Pfam" id="PF00288">
    <property type="entry name" value="GHMP_kinases_N"/>
    <property type="match status" value="1"/>
</dbReference>
<dbReference type="GO" id="GO:0004496">
    <property type="term" value="F:mevalonate kinase activity"/>
    <property type="evidence" value="ECO:0007669"/>
    <property type="project" value="InterPro"/>
</dbReference>
<evidence type="ECO:0000259" key="4">
    <source>
        <dbReference type="Pfam" id="PF00288"/>
    </source>
</evidence>
<sequence length="239" mass="24107">MNSIDAITHTAVGRGSACAKAILIGEHTVVYQQPAIAIPLPALTVTAFARLSAIPASGGASGIPSGDGSVGIHIACSPTVSTAHATSAPLSADGAVLAIAAASRLLGVQHRNVRVQINGNLPPARGLGFSAACAAAAVRSVAHAVGARFDANTLFDLVQCGEQRTHGRASGVDAATVTSTQPILFHAGAARSLHTEVEAVVVLADTGVPGSTRDAVRTVENVLRQERGNGALLLDLSRR</sequence>
<dbReference type="Proteomes" id="UP000254869">
    <property type="component" value="Unassembled WGS sequence"/>
</dbReference>
<comment type="caution">
    <text evidence="5">The sequence shown here is derived from an EMBL/GenBank/DDBJ whole genome shotgun (WGS) entry which is preliminary data.</text>
</comment>
<feature type="domain" description="GHMP kinase N-terminal" evidence="4">
    <location>
        <begin position="101"/>
        <end position="177"/>
    </location>
</feature>
<dbReference type="UniPathway" id="UPA00057">
    <property type="reaction ID" value="UER00098"/>
</dbReference>
<dbReference type="EMBL" id="QQBC01000024">
    <property type="protein sequence ID" value="RDI58950.1"/>
    <property type="molecule type" value="Genomic_DNA"/>
</dbReference>
<gene>
    <name evidence="5" type="ORF">DFR76_1241</name>
</gene>
<keyword evidence="2 5" id="KW-0418">Kinase</keyword>
<accession>A0A370HKS7</accession>
<dbReference type="PANTHER" id="PTHR43290">
    <property type="entry name" value="MEVALONATE KINASE"/>
    <property type="match status" value="1"/>
</dbReference>
<reference evidence="5 6" key="1">
    <citation type="submission" date="2018-07" db="EMBL/GenBank/DDBJ databases">
        <title>Genomic Encyclopedia of Type Strains, Phase IV (KMG-IV): sequencing the most valuable type-strain genomes for metagenomic binning, comparative biology and taxonomic classification.</title>
        <authorList>
            <person name="Goeker M."/>
        </authorList>
    </citation>
    <scope>NUCLEOTIDE SEQUENCE [LARGE SCALE GENOMIC DNA]</scope>
    <source>
        <strain evidence="5 6">DSM 44290</strain>
    </source>
</reference>
<dbReference type="AlphaFoldDB" id="A0A370HKS7"/>
<dbReference type="InterPro" id="IPR020568">
    <property type="entry name" value="Ribosomal_Su5_D2-typ_SF"/>
</dbReference>
<comment type="pathway">
    <text evidence="3">Isoprenoid biosynthesis; isopentenyl diphosphate biosynthesis via mevalonate pathway; isopentenyl diphosphate from (R)-mevalonate: step 1/3.</text>
</comment>
<organism evidence="5 6">
    <name type="scientific">Nocardia pseudobrasiliensis</name>
    <dbReference type="NCBI Taxonomy" id="45979"/>
    <lineage>
        <taxon>Bacteria</taxon>
        <taxon>Bacillati</taxon>
        <taxon>Actinomycetota</taxon>
        <taxon>Actinomycetes</taxon>
        <taxon>Mycobacteriales</taxon>
        <taxon>Nocardiaceae</taxon>
        <taxon>Nocardia</taxon>
    </lineage>
</organism>
<dbReference type="Gene3D" id="3.30.230.10">
    <property type="match status" value="1"/>
</dbReference>
<dbReference type="SUPFAM" id="SSF54211">
    <property type="entry name" value="Ribosomal protein S5 domain 2-like"/>
    <property type="match status" value="1"/>
</dbReference>
<protein>
    <submittedName>
        <fullName evidence="5">GHMP kinase-like protein</fullName>
    </submittedName>
</protein>
<dbReference type="RefSeq" id="WP_425464090.1">
    <property type="nucleotide sequence ID" value="NZ_QQBC01000024.1"/>
</dbReference>
<dbReference type="InterPro" id="IPR006204">
    <property type="entry name" value="GHMP_kinase_N_dom"/>
</dbReference>
<dbReference type="GO" id="GO:0005524">
    <property type="term" value="F:ATP binding"/>
    <property type="evidence" value="ECO:0007669"/>
    <property type="project" value="InterPro"/>
</dbReference>
<proteinExistence type="predicted"/>
<dbReference type="GO" id="GO:0005829">
    <property type="term" value="C:cytosol"/>
    <property type="evidence" value="ECO:0007669"/>
    <property type="project" value="TreeGrafter"/>
</dbReference>
<dbReference type="InterPro" id="IPR006205">
    <property type="entry name" value="Mev_gal_kin"/>
</dbReference>
<evidence type="ECO:0000313" key="6">
    <source>
        <dbReference type="Proteomes" id="UP000254869"/>
    </source>
</evidence>
<name>A0A370HKS7_9NOCA</name>
<keyword evidence="1" id="KW-0808">Transferase</keyword>
<keyword evidence="6" id="KW-1185">Reference proteome</keyword>